<dbReference type="eggNOG" id="COG0661">
    <property type="taxonomic scope" value="Bacteria"/>
</dbReference>
<accession>B1I5D3</accession>
<evidence type="ECO:0000313" key="5">
    <source>
        <dbReference type="Proteomes" id="UP000008544"/>
    </source>
</evidence>
<feature type="transmembrane region" description="Helical" evidence="2">
    <location>
        <begin position="530"/>
        <end position="549"/>
    </location>
</feature>
<dbReference type="InterPro" id="IPR004147">
    <property type="entry name" value="ABC1_dom"/>
</dbReference>
<organism evidence="4 5">
    <name type="scientific">Desulforudis audaxviator (strain MP104C)</name>
    <dbReference type="NCBI Taxonomy" id="477974"/>
    <lineage>
        <taxon>Bacteria</taxon>
        <taxon>Bacillati</taxon>
        <taxon>Bacillota</taxon>
        <taxon>Clostridia</taxon>
        <taxon>Thermoanaerobacterales</taxon>
        <taxon>Candidatus Desulforudaceae</taxon>
        <taxon>Candidatus Desulforudis</taxon>
    </lineage>
</organism>
<reference evidence="5" key="1">
    <citation type="submission" date="2007-10" db="EMBL/GenBank/DDBJ databases">
        <title>Complete sequence of chromosome of Desulforudis audaxviator MP104C.</title>
        <authorList>
            <person name="Copeland A."/>
            <person name="Lucas S."/>
            <person name="Lapidus A."/>
            <person name="Barry K."/>
            <person name="Glavina del Rio T."/>
            <person name="Dalin E."/>
            <person name="Tice H."/>
            <person name="Bruce D."/>
            <person name="Pitluck S."/>
            <person name="Lowry S.R."/>
            <person name="Larimer F."/>
            <person name="Land M.L."/>
            <person name="Hauser L."/>
            <person name="Kyrpides N."/>
            <person name="Ivanova N.N."/>
            <person name="Richardson P."/>
        </authorList>
    </citation>
    <scope>NUCLEOTIDE SEQUENCE [LARGE SCALE GENOMIC DNA]</scope>
    <source>
        <strain evidence="5">MP104C</strain>
    </source>
</reference>
<feature type="domain" description="ABC1 atypical kinase-like" evidence="3">
    <location>
        <begin position="98"/>
        <end position="342"/>
    </location>
</feature>
<dbReference type="PANTHER" id="PTHR10566">
    <property type="entry name" value="CHAPERONE-ACTIVITY OF BC1 COMPLEX CABC1 -RELATED"/>
    <property type="match status" value="1"/>
</dbReference>
<proteinExistence type="inferred from homology"/>
<dbReference type="InterPro" id="IPR050154">
    <property type="entry name" value="UbiB_kinase"/>
</dbReference>
<dbReference type="CDD" id="cd05121">
    <property type="entry name" value="ABC1_ADCK3-like"/>
    <property type="match status" value="1"/>
</dbReference>
<evidence type="ECO:0000313" key="4">
    <source>
        <dbReference type="EMBL" id="ACA60230.1"/>
    </source>
</evidence>
<dbReference type="Proteomes" id="UP000008544">
    <property type="component" value="Chromosome"/>
</dbReference>
<evidence type="ECO:0000256" key="2">
    <source>
        <dbReference type="SAM" id="Phobius"/>
    </source>
</evidence>
<feature type="transmembrane region" description="Helical" evidence="2">
    <location>
        <begin position="503"/>
        <end position="524"/>
    </location>
</feature>
<dbReference type="PANTHER" id="PTHR10566:SF113">
    <property type="entry name" value="PROTEIN ACTIVITY OF BC1 COMPLEX KINASE 7, CHLOROPLASTIC"/>
    <property type="match status" value="1"/>
</dbReference>
<dbReference type="Pfam" id="PF03109">
    <property type="entry name" value="ABC1"/>
    <property type="match status" value="1"/>
</dbReference>
<dbReference type="OrthoDB" id="9795390at2"/>
<dbReference type="EMBL" id="CP000860">
    <property type="protein sequence ID" value="ACA60230.1"/>
    <property type="molecule type" value="Genomic_DNA"/>
</dbReference>
<dbReference type="STRING" id="477974.Daud_1733"/>
<name>B1I5D3_DESAP</name>
<keyword evidence="2" id="KW-1133">Transmembrane helix</keyword>
<reference evidence="4 5" key="2">
    <citation type="journal article" date="2008" name="Science">
        <title>Environmental genomics reveals a single-species ecosystem deep within Earth.</title>
        <authorList>
            <person name="Chivian D."/>
            <person name="Brodie E.L."/>
            <person name="Alm E.J."/>
            <person name="Culley D.E."/>
            <person name="Dehal P.S."/>
            <person name="Desantis T.Z."/>
            <person name="Gihring T.M."/>
            <person name="Lapidus A."/>
            <person name="Lin L.H."/>
            <person name="Lowry S.R."/>
            <person name="Moser D.P."/>
            <person name="Richardson P.M."/>
            <person name="Southam G."/>
            <person name="Wanger G."/>
            <person name="Pratt L.M."/>
            <person name="Andersen G.L."/>
            <person name="Hazen T.C."/>
            <person name="Brockman F.J."/>
            <person name="Arkin A.P."/>
            <person name="Onstott T.C."/>
        </authorList>
    </citation>
    <scope>NUCLEOTIDE SEQUENCE [LARGE SCALE GENOMIC DNA]</scope>
    <source>
        <strain evidence="4 5">MP104C</strain>
    </source>
</reference>
<keyword evidence="2" id="KW-0472">Membrane</keyword>
<gene>
    <name evidence="4" type="ordered locus">Daud_1733</name>
</gene>
<evidence type="ECO:0000259" key="3">
    <source>
        <dbReference type="Pfam" id="PF03109"/>
    </source>
</evidence>
<keyword evidence="2" id="KW-0812">Transmembrane</keyword>
<dbReference type="InterPro" id="IPR011009">
    <property type="entry name" value="Kinase-like_dom_sf"/>
</dbReference>
<evidence type="ECO:0000256" key="1">
    <source>
        <dbReference type="ARBA" id="ARBA00009670"/>
    </source>
</evidence>
<keyword evidence="5" id="KW-1185">Reference proteome</keyword>
<protein>
    <submittedName>
        <fullName evidence="4">ABC-1 domain protein</fullName>
    </submittedName>
</protein>
<comment type="similarity">
    <text evidence="1">Belongs to the protein kinase superfamily. ADCK protein kinase family.</text>
</comment>
<dbReference type="AlphaFoldDB" id="B1I5D3"/>
<dbReference type="HOGENOM" id="CLU_006533_0_2_9"/>
<dbReference type="KEGG" id="dau:Daud_1733"/>
<dbReference type="SUPFAM" id="SSF56112">
    <property type="entry name" value="Protein kinase-like (PK-like)"/>
    <property type="match status" value="1"/>
</dbReference>
<sequence>MFVGLRRRYRMVKRYREIARILTRHGFDYLLHQLGLADLIALPRRTIGRRPREVMKRSSPERLRLVLEELGATFIKLGQLLSTRADLLSAEYIEQLERLQDDVPPIPAAEVRRVVERELGQPLEALYARFDPEPLAAASIAQVHRAAMHDGTDVVVKVQRPGVKEQIHLDLLIMLDFARLADRHTPWGRMYNFTNMAEEFREAIAEETDFRAEARHADAIRRNLEGDPRVLVPRVQWSHTSERVLTLEYVEGIKLSNLEALEAAGMDRKRLARVLADVLLKQMLVDGIFHADPHPGNISVLPGERLALIDFGIIGRLSPENRDNLGQIMLGMIRRNADMVVRSVLRSGAVPDTVDLNLLRRDIERLQQKYYDVPVNQINVSESMQDFLVLAYRHRVRLPNELTMLIKSIITADGLVRQLDPEISVVDVARPLGKRLLAERYSIKRLRRLWGESLPEYAQIASRVPFQLHDVLEQLARGELRIKQDNPGLDRLGGRISALANRLVLAALVGILFLSSALFAYMDYRFADSVSAADLTFFSGLVLGAWLLYKVLRSGCL</sequence>